<sequence length="105" mass="12147">MRAGKLDRRVQLQARSITRNAQNEAVESFATYATVWAEKFDLSGREYFTSNQLYGEVTTRFRIRYRTDVQMTDRIVFDSLTFLIKSIAETGRKEGLEILADAERG</sequence>
<reference evidence="1" key="1">
    <citation type="submission" date="2020-04" db="EMBL/GenBank/DDBJ databases">
        <authorList>
            <person name="Chiriac C."/>
            <person name="Salcher M."/>
            <person name="Ghai R."/>
            <person name="Kavagutti S V."/>
        </authorList>
    </citation>
    <scope>NUCLEOTIDE SEQUENCE</scope>
</reference>
<dbReference type="Pfam" id="PF05521">
    <property type="entry name" value="Phage_HCP"/>
    <property type="match status" value="1"/>
</dbReference>
<dbReference type="InterPro" id="IPR038666">
    <property type="entry name" value="SSP1_head-tail_sf"/>
</dbReference>
<protein>
    <submittedName>
        <fullName evidence="1">COG5614 Bacteriophage head-tail adaptor</fullName>
    </submittedName>
</protein>
<accession>A0A6J5N0S8</accession>
<dbReference type="EMBL" id="LR796592">
    <property type="protein sequence ID" value="CAB4152348.1"/>
    <property type="molecule type" value="Genomic_DNA"/>
</dbReference>
<proteinExistence type="predicted"/>
<dbReference type="InterPro" id="IPR008767">
    <property type="entry name" value="Phage_SPP1_head-tail_adaptor"/>
</dbReference>
<name>A0A6J5N0S8_9CAUD</name>
<dbReference type="NCBIfam" id="TIGR01563">
    <property type="entry name" value="gp16_SPP1"/>
    <property type="match status" value="1"/>
</dbReference>
<evidence type="ECO:0000313" key="1">
    <source>
        <dbReference type="EMBL" id="CAB4152348.1"/>
    </source>
</evidence>
<dbReference type="Gene3D" id="2.40.10.270">
    <property type="entry name" value="Bacteriophage SPP1 head-tail adaptor protein"/>
    <property type="match status" value="1"/>
</dbReference>
<gene>
    <name evidence="1" type="ORF">UFOVP605_3</name>
</gene>
<organism evidence="1">
    <name type="scientific">uncultured Caudovirales phage</name>
    <dbReference type="NCBI Taxonomy" id="2100421"/>
    <lineage>
        <taxon>Viruses</taxon>
        <taxon>Duplodnaviria</taxon>
        <taxon>Heunggongvirae</taxon>
        <taxon>Uroviricota</taxon>
        <taxon>Caudoviricetes</taxon>
        <taxon>Peduoviridae</taxon>
        <taxon>Maltschvirus</taxon>
        <taxon>Maltschvirus maltsch</taxon>
    </lineage>
</organism>